<dbReference type="GO" id="GO:0000813">
    <property type="term" value="C:ESCRT I complex"/>
    <property type="evidence" value="ECO:0007669"/>
    <property type="project" value="InterPro"/>
</dbReference>
<evidence type="ECO:0008006" key="10">
    <source>
        <dbReference type="Google" id="ProtNLM"/>
    </source>
</evidence>
<dbReference type="Gene3D" id="1.20.120.1130">
    <property type="match status" value="1"/>
</dbReference>
<dbReference type="PANTHER" id="PTHR31210">
    <property type="entry name" value="OS06G0731900 PROTEIN"/>
    <property type="match status" value="1"/>
</dbReference>
<evidence type="ECO:0000313" key="8">
    <source>
        <dbReference type="EMBL" id="PPS13797.1"/>
    </source>
</evidence>
<dbReference type="InterPro" id="IPR007143">
    <property type="entry name" value="Vps28"/>
</dbReference>
<dbReference type="GO" id="GO:0032509">
    <property type="term" value="P:endosome transport via multivesicular body sorting pathway"/>
    <property type="evidence" value="ECO:0007669"/>
    <property type="project" value="InterPro"/>
</dbReference>
<dbReference type="InterPro" id="IPR007877">
    <property type="entry name" value="DUF707"/>
</dbReference>
<dbReference type="InterPro" id="IPR017898">
    <property type="entry name" value="VPS28_N"/>
</dbReference>
<evidence type="ECO:0000256" key="4">
    <source>
        <dbReference type="ARBA" id="ARBA00022927"/>
    </source>
</evidence>
<sequence length="559" mass="64170">MEMKLYRFEMVKDYQQPSGKLRSLPRGIMQVRSDLEIRPLWMSSSSRQASVNTNKNLLAMPVGIMQKENVDDVVEKFLAANFTIILFHYDGNVDGWWDLDWGDKAIHVVAHNQTKWWFAKRFLHPNVVSIYDYIFLWDEDLGVDHFDPKRYLQIVKTAGLEISQPALDPDSTEIHHKITIRSRTKKLHRRVYELRGKTKCSKASEGPPCSGFVEGMAPVFTRSAWYCAWHLIQNDLVHGWGMDMKLGYCAQGVRSKKVGVIDSEYIVHKGIQSLGGSGYPATRTTVKRNGASGFDLRTEIRRQSTWELEVFKERWNRAVEEDKNWVDPFLRKSDRKKRALVIDAEEFIKKLIVFLWRLSYGTTRAREKLTKISQRFTPLSKQLEKAYIRDIISSSTYGPECQKLIAHFKTLASALKDTIPSIERFADTYKMDCPAALYRLVTSGVPATVEHRRVSTEGTAAFVAECVQNFITAMDSLKLNMVAVDQLHPLLTDLSLSLNKLSILPVDFEGKMKVSQWILMLSKMEAADELKVEQARQLHFDLESSYNLFMAVLPNRSIG</sequence>
<protein>
    <recommendedName>
        <fullName evidence="10">Vacuolar protein sorting-associated protein 28 homolog</fullName>
    </recommendedName>
</protein>
<dbReference type="InterPro" id="IPR017899">
    <property type="entry name" value="VPS28_C"/>
</dbReference>
<dbReference type="Pfam" id="PF05212">
    <property type="entry name" value="DUF707"/>
    <property type="match status" value="1"/>
</dbReference>
<dbReference type="PROSITE" id="PS51313">
    <property type="entry name" value="VPS28_N"/>
    <property type="match status" value="1"/>
</dbReference>
<evidence type="ECO:0000256" key="2">
    <source>
        <dbReference type="ARBA" id="ARBA00022448"/>
    </source>
</evidence>
<dbReference type="InterPro" id="IPR037206">
    <property type="entry name" value="VPS28_C_sf"/>
</dbReference>
<proteinExistence type="inferred from homology"/>
<organism evidence="8 9">
    <name type="scientific">Gossypium barbadense</name>
    <name type="common">Sea Island cotton</name>
    <name type="synonym">Hibiscus barbadensis</name>
    <dbReference type="NCBI Taxonomy" id="3634"/>
    <lineage>
        <taxon>Eukaryota</taxon>
        <taxon>Viridiplantae</taxon>
        <taxon>Streptophyta</taxon>
        <taxon>Embryophyta</taxon>
        <taxon>Tracheophyta</taxon>
        <taxon>Spermatophyta</taxon>
        <taxon>Magnoliopsida</taxon>
        <taxon>eudicotyledons</taxon>
        <taxon>Gunneridae</taxon>
        <taxon>Pentapetalae</taxon>
        <taxon>rosids</taxon>
        <taxon>malvids</taxon>
        <taxon>Malvales</taxon>
        <taxon>Malvaceae</taxon>
        <taxon>Malvoideae</taxon>
        <taxon>Gossypium</taxon>
    </lineage>
</organism>
<dbReference type="InterPro" id="IPR038358">
    <property type="entry name" value="VPS28_N_sf"/>
</dbReference>
<evidence type="ECO:0000256" key="1">
    <source>
        <dbReference type="ARBA" id="ARBA00004177"/>
    </source>
</evidence>
<evidence type="ECO:0000256" key="5">
    <source>
        <dbReference type="PROSITE-ProRule" id="PRU00642"/>
    </source>
</evidence>
<dbReference type="PROSITE" id="PS51310">
    <property type="entry name" value="VPS28_C"/>
    <property type="match status" value="1"/>
</dbReference>
<dbReference type="InterPro" id="IPR037202">
    <property type="entry name" value="ESCRT_assembly_dom"/>
</dbReference>
<feature type="domain" description="VPS28 N-terminal" evidence="7">
    <location>
        <begin position="382"/>
        <end position="451"/>
    </location>
</feature>
<dbReference type="FunFam" id="1.20.120.1130:FF:000001">
    <property type="entry name" value="Vacuolar protein sorting-associated protein 28 homolog"/>
    <property type="match status" value="1"/>
</dbReference>
<keyword evidence="2 5" id="KW-0813">Transport</keyword>
<dbReference type="GO" id="GO:0015031">
    <property type="term" value="P:protein transport"/>
    <property type="evidence" value="ECO:0007669"/>
    <property type="project" value="UniProtKB-UniRule"/>
</dbReference>
<keyword evidence="4 5" id="KW-0653">Protein transport</keyword>
<feature type="domain" description="VPS28 C-terminal" evidence="6">
    <location>
        <begin position="458"/>
        <end position="554"/>
    </location>
</feature>
<dbReference type="Gene3D" id="1.20.1440.200">
    <property type="match status" value="1"/>
</dbReference>
<dbReference type="SUPFAM" id="SSF140427">
    <property type="entry name" value="VPS28 C-terminal domain-like"/>
    <property type="match status" value="1"/>
</dbReference>
<dbReference type="PANTHER" id="PTHR31210:SF47">
    <property type="entry name" value="OS07G0564800 PROTEIN"/>
    <property type="match status" value="1"/>
</dbReference>
<accession>A0A2P5YDX5</accession>
<evidence type="ECO:0000259" key="7">
    <source>
        <dbReference type="PROSITE" id="PS51313"/>
    </source>
</evidence>
<gene>
    <name evidence="8" type="ORF">GOBAR_AA06759</name>
</gene>
<dbReference type="AlphaFoldDB" id="A0A2P5YDX5"/>
<evidence type="ECO:0000259" key="6">
    <source>
        <dbReference type="PROSITE" id="PS51310"/>
    </source>
</evidence>
<dbReference type="OrthoDB" id="9985979at2759"/>
<name>A0A2P5YDX5_GOSBA</name>
<dbReference type="EMBL" id="KZ663311">
    <property type="protein sequence ID" value="PPS13797.1"/>
    <property type="molecule type" value="Genomic_DNA"/>
</dbReference>
<reference evidence="8 9" key="1">
    <citation type="submission" date="2015-01" db="EMBL/GenBank/DDBJ databases">
        <title>Genome of allotetraploid Gossypium barbadense reveals genomic plasticity and fiber elongation in cotton evolution.</title>
        <authorList>
            <person name="Chen X."/>
            <person name="Liu X."/>
            <person name="Zhao B."/>
            <person name="Zheng H."/>
            <person name="Hu Y."/>
            <person name="Lu G."/>
            <person name="Yang C."/>
            <person name="Chen J."/>
            <person name="Shan C."/>
            <person name="Zhang L."/>
            <person name="Zhou Y."/>
            <person name="Wang L."/>
            <person name="Guo W."/>
            <person name="Bai Y."/>
            <person name="Ruan J."/>
            <person name="Shangguan X."/>
            <person name="Mao Y."/>
            <person name="Jiang J."/>
            <person name="Zhu Y."/>
            <person name="Lei J."/>
            <person name="Kang H."/>
            <person name="Chen S."/>
            <person name="He X."/>
            <person name="Wang R."/>
            <person name="Wang Y."/>
            <person name="Chen J."/>
            <person name="Wang L."/>
            <person name="Yu S."/>
            <person name="Wang B."/>
            <person name="Wei J."/>
            <person name="Song S."/>
            <person name="Lu X."/>
            <person name="Gao Z."/>
            <person name="Gu W."/>
            <person name="Deng X."/>
            <person name="Ma D."/>
            <person name="Wang S."/>
            <person name="Liang W."/>
            <person name="Fang L."/>
            <person name="Cai C."/>
            <person name="Zhu X."/>
            <person name="Zhou B."/>
            <person name="Zhang Y."/>
            <person name="Chen Z."/>
            <person name="Xu S."/>
            <person name="Zhu R."/>
            <person name="Wang S."/>
            <person name="Zhang T."/>
            <person name="Zhao G."/>
        </authorList>
    </citation>
    <scope>NUCLEOTIDE SEQUENCE [LARGE SCALE GENOMIC DNA]</scope>
    <source>
        <strain evidence="9">cv. Xinhai21</strain>
        <tissue evidence="8">Leaf</tissue>
    </source>
</reference>
<keyword evidence="3" id="KW-0967">Endosome</keyword>
<comment type="subcellular location">
    <subcellularLocation>
        <location evidence="1">Endosome</location>
    </subcellularLocation>
</comment>
<evidence type="ECO:0000313" key="9">
    <source>
        <dbReference type="Proteomes" id="UP000239757"/>
    </source>
</evidence>
<dbReference type="SUPFAM" id="SSF140111">
    <property type="entry name" value="Endosomal sorting complex assembly domain"/>
    <property type="match status" value="1"/>
</dbReference>
<dbReference type="Proteomes" id="UP000239757">
    <property type="component" value="Unassembled WGS sequence"/>
</dbReference>
<comment type="similarity">
    <text evidence="5">Belongs to the VPS28 family.</text>
</comment>
<dbReference type="Pfam" id="PF03997">
    <property type="entry name" value="VPS28"/>
    <property type="match status" value="1"/>
</dbReference>
<evidence type="ECO:0000256" key="3">
    <source>
        <dbReference type="ARBA" id="ARBA00022753"/>
    </source>
</evidence>